<dbReference type="Gene3D" id="3.40.50.150">
    <property type="entry name" value="Vaccinia Virus protein VP39"/>
    <property type="match status" value="1"/>
</dbReference>
<comment type="caution">
    <text evidence="2">The sequence shown here is derived from an EMBL/GenBank/DDBJ whole genome shotgun (WGS) entry which is preliminary data.</text>
</comment>
<reference evidence="2" key="1">
    <citation type="submission" date="2021-02" db="EMBL/GenBank/DDBJ databases">
        <authorList>
            <person name="Nowell W R."/>
        </authorList>
    </citation>
    <scope>NUCLEOTIDE SEQUENCE</scope>
</reference>
<dbReference type="EMBL" id="CAJOBA010080639">
    <property type="protein sequence ID" value="CAF4439927.1"/>
    <property type="molecule type" value="Genomic_DNA"/>
</dbReference>
<dbReference type="EMBL" id="CAJOBC010089077">
    <property type="protein sequence ID" value="CAF4376579.1"/>
    <property type="molecule type" value="Genomic_DNA"/>
</dbReference>
<dbReference type="Proteomes" id="UP000663829">
    <property type="component" value="Unassembled WGS sequence"/>
</dbReference>
<evidence type="ECO:0000313" key="6">
    <source>
        <dbReference type="Proteomes" id="UP000663829"/>
    </source>
</evidence>
<evidence type="ECO:0000313" key="2">
    <source>
        <dbReference type="EMBL" id="CAF1516710.1"/>
    </source>
</evidence>
<dbReference type="InterPro" id="IPR025714">
    <property type="entry name" value="Methyltranfer_dom"/>
</dbReference>
<dbReference type="Pfam" id="PF13847">
    <property type="entry name" value="Methyltransf_31"/>
    <property type="match status" value="1"/>
</dbReference>
<gene>
    <name evidence="2" type="ORF">GPM918_LOCUS37361</name>
    <name evidence="3" type="ORF">OVA965_LOCUS43179</name>
    <name evidence="4" type="ORF">SRO942_LOCUS38125</name>
    <name evidence="5" type="ORF">TMI583_LOCUS45330</name>
</gene>
<evidence type="ECO:0000313" key="5">
    <source>
        <dbReference type="EMBL" id="CAF4439927.1"/>
    </source>
</evidence>
<dbReference type="SUPFAM" id="SSF53335">
    <property type="entry name" value="S-adenosyl-L-methionine-dependent methyltransferases"/>
    <property type="match status" value="1"/>
</dbReference>
<dbReference type="CDD" id="cd02440">
    <property type="entry name" value="AdoMet_MTases"/>
    <property type="match status" value="1"/>
</dbReference>
<dbReference type="PANTHER" id="PTHR45128:SF1">
    <property type="entry name" value="S-ADENOSYLMETHIONINE-DEPENDENT METHYLTRANSFERASE RV2258C"/>
    <property type="match status" value="1"/>
</dbReference>
<dbReference type="Proteomes" id="UP000681722">
    <property type="component" value="Unassembled WGS sequence"/>
</dbReference>
<dbReference type="InterPro" id="IPR029063">
    <property type="entry name" value="SAM-dependent_MTases_sf"/>
</dbReference>
<dbReference type="Proteomes" id="UP000682733">
    <property type="component" value="Unassembled WGS sequence"/>
</dbReference>
<dbReference type="AlphaFoldDB" id="A0A815UPM2"/>
<dbReference type="PANTHER" id="PTHR45128">
    <property type="entry name" value="METHYLTRANSFERASE TYPE 11"/>
    <property type="match status" value="1"/>
</dbReference>
<dbReference type="EMBL" id="CAJNOK010055803">
    <property type="protein sequence ID" value="CAF1620627.1"/>
    <property type="molecule type" value="Genomic_DNA"/>
</dbReference>
<evidence type="ECO:0000313" key="4">
    <source>
        <dbReference type="EMBL" id="CAF4376579.1"/>
    </source>
</evidence>
<name>A0A815UPM2_9BILA</name>
<protein>
    <recommendedName>
        <fullName evidence="1">Methyltransferase domain-containing protein</fullName>
    </recommendedName>
</protein>
<evidence type="ECO:0000313" key="3">
    <source>
        <dbReference type="EMBL" id="CAF1620627.1"/>
    </source>
</evidence>
<accession>A0A815UPM2</accession>
<dbReference type="OrthoDB" id="10017101at2759"/>
<dbReference type="Proteomes" id="UP000677228">
    <property type="component" value="Unassembled WGS sequence"/>
</dbReference>
<sequence length="224" mass="25430">MTSNRSRYYMGRRIATVISHEEAGWLCRRERSVEEQPNLLLDYLELVPGMVVADIGAGLGYLSVRIASRITPSGIVYATDVQPQMVHTIVYNAKRLGLPNIKPVLSTPNNLNLPVNLFDLILMVDVYHECSNPPAILHGIRKALKPNGKLVLVEYRAEDPLVPIAIDHKMTVGQVRLELESNGFRFIRTLEFLPWQHVIVFKKRTNLSMRKLLRCVTDLIPSSY</sequence>
<keyword evidence="6" id="KW-1185">Reference proteome</keyword>
<dbReference type="InterPro" id="IPR053173">
    <property type="entry name" value="SAM-binding_MTase"/>
</dbReference>
<organism evidence="2 6">
    <name type="scientific">Didymodactylos carnosus</name>
    <dbReference type="NCBI Taxonomy" id="1234261"/>
    <lineage>
        <taxon>Eukaryota</taxon>
        <taxon>Metazoa</taxon>
        <taxon>Spiralia</taxon>
        <taxon>Gnathifera</taxon>
        <taxon>Rotifera</taxon>
        <taxon>Eurotatoria</taxon>
        <taxon>Bdelloidea</taxon>
        <taxon>Philodinida</taxon>
        <taxon>Philodinidae</taxon>
        <taxon>Didymodactylos</taxon>
    </lineage>
</organism>
<evidence type="ECO:0000259" key="1">
    <source>
        <dbReference type="Pfam" id="PF13847"/>
    </source>
</evidence>
<dbReference type="EMBL" id="CAJNOQ010023531">
    <property type="protein sequence ID" value="CAF1516710.1"/>
    <property type="molecule type" value="Genomic_DNA"/>
</dbReference>
<proteinExistence type="predicted"/>
<feature type="domain" description="Methyltransferase" evidence="1">
    <location>
        <begin position="48"/>
        <end position="162"/>
    </location>
</feature>